<dbReference type="RefSeq" id="XP_053027215.1">
    <property type="nucleotide sequence ID" value="XM_053163702.1"/>
</dbReference>
<sequence>MSSSSQSNDEAQNSRQTPQQASRAESRLSSRSALNHSNARRHRASRGAPYAPPLRGSQANPDRTQGLADGPARPAHLPPGHAQESPVRRPVGTTTNYGGPRGGVSRPWPPSIVPFEVDEEHLSENFTDNMGRTYDLRAPYTEFAEELIQIPRPRQYAILLYSILSVRQSVESLIHSRDMALLATPTAASLSVQARLFSYSRHLWAFVQNRAKEILMDPFLEVYSCDPIQGGPPAGRSLLEQDHVRMQSNKFKQDYLPAGYVDRDPAAVASVNSELRDRLKHERGAMRNLLLSMVHSPSGQPSGTTVPTLTNLIIDMQSWMLPNSEGDLHTDTRVRARIAYLRIQTISHYARWVPGDINRQWALIDKQLQDLRGRCGSYRRA</sequence>
<keyword evidence="3" id="KW-1185">Reference proteome</keyword>
<gene>
    <name evidence="2" type="ORF">PtA15_15A49</name>
</gene>
<reference evidence="2" key="1">
    <citation type="submission" date="2022-10" db="EMBL/GenBank/DDBJ databases">
        <title>Puccinia triticina Genome sequencing and assembly.</title>
        <authorList>
            <person name="Li C."/>
        </authorList>
    </citation>
    <scope>NUCLEOTIDE SEQUENCE</scope>
    <source>
        <strain evidence="2">Pt15</strain>
    </source>
</reference>
<evidence type="ECO:0000256" key="1">
    <source>
        <dbReference type="SAM" id="MobiDB-lite"/>
    </source>
</evidence>
<evidence type="ECO:0000313" key="2">
    <source>
        <dbReference type="EMBL" id="WAQ91660.1"/>
    </source>
</evidence>
<dbReference type="EMBL" id="CP110435">
    <property type="protein sequence ID" value="WAQ91660.1"/>
    <property type="molecule type" value="Genomic_DNA"/>
</dbReference>
<evidence type="ECO:0000313" key="3">
    <source>
        <dbReference type="Proteomes" id="UP001164743"/>
    </source>
</evidence>
<protein>
    <submittedName>
        <fullName evidence="2">Uncharacterized protein</fullName>
    </submittedName>
</protein>
<dbReference type="Proteomes" id="UP001164743">
    <property type="component" value="Chromosome 15A"/>
</dbReference>
<dbReference type="GeneID" id="77804594"/>
<organism evidence="2 3">
    <name type="scientific">Puccinia triticina</name>
    <dbReference type="NCBI Taxonomy" id="208348"/>
    <lineage>
        <taxon>Eukaryota</taxon>
        <taxon>Fungi</taxon>
        <taxon>Dikarya</taxon>
        <taxon>Basidiomycota</taxon>
        <taxon>Pucciniomycotina</taxon>
        <taxon>Pucciniomycetes</taxon>
        <taxon>Pucciniales</taxon>
        <taxon>Pucciniaceae</taxon>
        <taxon>Puccinia</taxon>
    </lineage>
</organism>
<proteinExistence type="predicted"/>
<feature type="compositionally biased region" description="Low complexity" evidence="1">
    <location>
        <begin position="21"/>
        <end position="34"/>
    </location>
</feature>
<name>A0ABY7D351_9BASI</name>
<feature type="compositionally biased region" description="Polar residues" evidence="1">
    <location>
        <begin position="1"/>
        <end position="20"/>
    </location>
</feature>
<accession>A0ABY7D351</accession>
<feature type="region of interest" description="Disordered" evidence="1">
    <location>
        <begin position="1"/>
        <end position="107"/>
    </location>
</feature>